<keyword evidence="3" id="KW-1185">Reference proteome</keyword>
<evidence type="ECO:0000313" key="2">
    <source>
        <dbReference type="EMBL" id="PMD70711.1"/>
    </source>
</evidence>
<dbReference type="Proteomes" id="UP000235649">
    <property type="component" value="Unassembled WGS sequence"/>
</dbReference>
<feature type="transmembrane region" description="Helical" evidence="1">
    <location>
        <begin position="223"/>
        <end position="241"/>
    </location>
</feature>
<feature type="transmembrane region" description="Helical" evidence="1">
    <location>
        <begin position="411"/>
        <end position="431"/>
    </location>
</feature>
<comment type="caution">
    <text evidence="2">The sequence shown here is derived from an EMBL/GenBank/DDBJ whole genome shotgun (WGS) entry which is preliminary data.</text>
</comment>
<evidence type="ECO:0000256" key="1">
    <source>
        <dbReference type="SAM" id="Phobius"/>
    </source>
</evidence>
<name>A0A2N7AUC2_9LACO</name>
<evidence type="ECO:0008006" key="4">
    <source>
        <dbReference type="Google" id="ProtNLM"/>
    </source>
</evidence>
<feature type="transmembrane region" description="Helical" evidence="1">
    <location>
        <begin position="200"/>
        <end position="216"/>
    </location>
</feature>
<reference evidence="2 3" key="1">
    <citation type="submission" date="2017-05" db="EMBL/GenBank/DDBJ databases">
        <title>Lactobacillus nurukis nov., sp. nov., isolated from nuruk.</title>
        <authorList>
            <person name="Kim S.-J."/>
        </authorList>
    </citation>
    <scope>NUCLEOTIDE SEQUENCE [LARGE SCALE GENOMIC DNA]</scope>
    <source>
        <strain evidence="2 3">SYF10-1a</strain>
    </source>
</reference>
<keyword evidence="1" id="KW-0812">Transmembrane</keyword>
<dbReference type="AlphaFoldDB" id="A0A2N7AUC2"/>
<gene>
    <name evidence="2" type="ORF">CBP76_06365</name>
</gene>
<keyword evidence="1" id="KW-1133">Transmembrane helix</keyword>
<organism evidence="2 3">
    <name type="scientific">Companilactobacillus nuruki</name>
    <dbReference type="NCBI Taxonomy" id="1993540"/>
    <lineage>
        <taxon>Bacteria</taxon>
        <taxon>Bacillati</taxon>
        <taxon>Bacillota</taxon>
        <taxon>Bacilli</taxon>
        <taxon>Lactobacillales</taxon>
        <taxon>Lactobacillaceae</taxon>
        <taxon>Companilactobacillus</taxon>
    </lineage>
</organism>
<proteinExistence type="predicted"/>
<evidence type="ECO:0000313" key="3">
    <source>
        <dbReference type="Proteomes" id="UP000235649"/>
    </source>
</evidence>
<feature type="transmembrane region" description="Helical" evidence="1">
    <location>
        <begin position="95"/>
        <end position="114"/>
    </location>
</feature>
<feature type="transmembrane region" description="Helical" evidence="1">
    <location>
        <begin position="153"/>
        <end position="170"/>
    </location>
</feature>
<protein>
    <recommendedName>
        <fullName evidence="4">Glycosyltransferase RgtA/B/C/D-like domain-containing protein</fullName>
    </recommendedName>
</protein>
<feature type="transmembrane region" description="Helical" evidence="1">
    <location>
        <begin position="177"/>
        <end position="194"/>
    </location>
</feature>
<dbReference type="EMBL" id="NIPR01000020">
    <property type="protein sequence ID" value="PMD70711.1"/>
    <property type="molecule type" value="Genomic_DNA"/>
</dbReference>
<sequence>MMAMILAAMISGILLFIPPIHGLADNGDFYRAMNSNGIYRLPTNYSQFLNYVIPKFGIYQYYNENSVPVFTSQAVIVKFAVFLNKLFYSKTIFDIRFLAIIYYVFFLGAIYLLTKSLVFPYRRIRSYVVALLIVFIFADSSFTLYFNSFFAEPGMYIVMLYSFSSILAISRDCYKKRWPMILLFFGSTLFLLTIKQQNAPLALTFSVVAVGLMFLPNFRARRFAIFAGIVALIFAGAFTYSKINKEFNNVNQYQSFTHGVLMETDDPGKKLSKAGVDSQYSLMRMQEYYPKTYDTVRPSSKYVEKHLINKTGMGWLIKYYIQNPKQFISLLNVSTQDIMVTQVKAVGNYTRNTGHKPKEHVKYFELYSTYVGTFFPNKYGFICLYAFGYTIVYAISCYLDFRKHRYQGVIRFLLVFGLVTIIIFIPIISVLAAGEADLAKHQFIVPITLDLTIILFISDILHHRLWNTVVEDGENDEE</sequence>
<feature type="transmembrane region" description="Helical" evidence="1">
    <location>
        <begin position="379"/>
        <end position="399"/>
    </location>
</feature>
<keyword evidence="1" id="KW-0472">Membrane</keyword>
<accession>A0A2N7AUC2</accession>
<dbReference type="OrthoDB" id="129479at2"/>
<feature type="transmembrane region" description="Helical" evidence="1">
    <location>
        <begin position="126"/>
        <end position="147"/>
    </location>
</feature>
<feature type="transmembrane region" description="Helical" evidence="1">
    <location>
        <begin position="443"/>
        <end position="461"/>
    </location>
</feature>